<comment type="caution">
    <text evidence="1">The sequence shown here is derived from an EMBL/GenBank/DDBJ whole genome shotgun (WGS) entry which is preliminary data.</text>
</comment>
<organism evidence="1 2">
    <name type="scientific">Pseudorhizobium tarimense</name>
    <dbReference type="NCBI Taxonomy" id="1079109"/>
    <lineage>
        <taxon>Bacteria</taxon>
        <taxon>Pseudomonadati</taxon>
        <taxon>Pseudomonadota</taxon>
        <taxon>Alphaproteobacteria</taxon>
        <taxon>Hyphomicrobiales</taxon>
        <taxon>Rhizobiaceae</taxon>
        <taxon>Rhizobium/Agrobacterium group</taxon>
        <taxon>Pseudorhizobium</taxon>
    </lineage>
</organism>
<proteinExistence type="predicted"/>
<dbReference type="RefSeq" id="WP_247243707.1">
    <property type="nucleotide sequence ID" value="NZ_JALJRA010000006.1"/>
</dbReference>
<reference evidence="1 2" key="1">
    <citation type="submission" date="2024-06" db="EMBL/GenBank/DDBJ databases">
        <title>Genomic Encyclopedia of Type Strains, Phase IV (KMG-IV): sequencing the most valuable type-strain genomes for metagenomic binning, comparative biology and taxonomic classification.</title>
        <authorList>
            <person name="Goeker M."/>
        </authorList>
    </citation>
    <scope>NUCLEOTIDE SEQUENCE [LARGE SCALE GENOMIC DNA]</scope>
    <source>
        <strain evidence="1 2">DSM 105042</strain>
    </source>
</reference>
<dbReference type="EMBL" id="JBEPLJ010000006">
    <property type="protein sequence ID" value="MET3585783.1"/>
    <property type="molecule type" value="Genomic_DNA"/>
</dbReference>
<name>A0ABV2H5H3_9HYPH</name>
<protein>
    <submittedName>
        <fullName evidence="1">Uncharacterized protein</fullName>
    </submittedName>
</protein>
<dbReference type="Proteomes" id="UP001549031">
    <property type="component" value="Unassembled WGS sequence"/>
</dbReference>
<evidence type="ECO:0000313" key="2">
    <source>
        <dbReference type="Proteomes" id="UP001549031"/>
    </source>
</evidence>
<gene>
    <name evidence="1" type="ORF">ABID21_001892</name>
</gene>
<evidence type="ECO:0000313" key="1">
    <source>
        <dbReference type="EMBL" id="MET3585783.1"/>
    </source>
</evidence>
<sequence>MARTETHQPVETKQAGAKAMSAVDSFSLDDETRAYARKLFKRRVEGWGDEARALEECASWTGMTPRSFKRLITGETKQAGTFFSRVRKGYLDYCARKVAELQNEIQAEKARYGNVRIGDLDHEVEALVAKVEAARAVKILQQREG</sequence>
<keyword evidence="2" id="KW-1185">Reference proteome</keyword>
<accession>A0ABV2H5H3</accession>